<gene>
    <name evidence="1" type="ORF">Patl1_33747</name>
</gene>
<keyword evidence="2" id="KW-1185">Reference proteome</keyword>
<dbReference type="Proteomes" id="UP001164250">
    <property type="component" value="Chromosome 15"/>
</dbReference>
<sequence length="68" mass="7610">MCSNLRPCTDHPMDHGLNGHRPERNMSEGPPPGTSGAGFSKKPRSRVAKRAHFKTWDLGEMRRLLKAV</sequence>
<protein>
    <submittedName>
        <fullName evidence="1">Uncharacterized protein</fullName>
    </submittedName>
</protein>
<evidence type="ECO:0000313" key="1">
    <source>
        <dbReference type="EMBL" id="KAJ0075049.1"/>
    </source>
</evidence>
<proteinExistence type="predicted"/>
<organism evidence="1 2">
    <name type="scientific">Pistacia atlantica</name>
    <dbReference type="NCBI Taxonomy" id="434234"/>
    <lineage>
        <taxon>Eukaryota</taxon>
        <taxon>Viridiplantae</taxon>
        <taxon>Streptophyta</taxon>
        <taxon>Embryophyta</taxon>
        <taxon>Tracheophyta</taxon>
        <taxon>Spermatophyta</taxon>
        <taxon>Magnoliopsida</taxon>
        <taxon>eudicotyledons</taxon>
        <taxon>Gunneridae</taxon>
        <taxon>Pentapetalae</taxon>
        <taxon>rosids</taxon>
        <taxon>malvids</taxon>
        <taxon>Sapindales</taxon>
        <taxon>Anacardiaceae</taxon>
        <taxon>Pistacia</taxon>
    </lineage>
</organism>
<evidence type="ECO:0000313" key="2">
    <source>
        <dbReference type="Proteomes" id="UP001164250"/>
    </source>
</evidence>
<comment type="caution">
    <text evidence="1">The sequence shown here is derived from an EMBL/GenBank/DDBJ whole genome shotgun (WGS) entry which is preliminary data.</text>
</comment>
<reference evidence="2" key="1">
    <citation type="journal article" date="2023" name="G3 (Bethesda)">
        <title>Genome assembly and association tests identify interacting loci associated with vigor, precocity, and sex in interspecific pistachio rootstocks.</title>
        <authorList>
            <person name="Palmer W."/>
            <person name="Jacygrad E."/>
            <person name="Sagayaradj S."/>
            <person name="Cavanaugh K."/>
            <person name="Han R."/>
            <person name="Bertier L."/>
            <person name="Beede B."/>
            <person name="Kafkas S."/>
            <person name="Golino D."/>
            <person name="Preece J."/>
            <person name="Michelmore R."/>
        </authorList>
    </citation>
    <scope>NUCLEOTIDE SEQUENCE [LARGE SCALE GENOMIC DNA]</scope>
</reference>
<accession>A0ACC0ZQK5</accession>
<name>A0ACC0ZQK5_9ROSI</name>
<dbReference type="EMBL" id="CM047910">
    <property type="protein sequence ID" value="KAJ0075049.1"/>
    <property type="molecule type" value="Genomic_DNA"/>
</dbReference>